<name>A0ABX6TCS3_9SPHN</name>
<gene>
    <name evidence="2" type="ORF">H9L14_03160</name>
</gene>
<dbReference type="EMBL" id="CP060782">
    <property type="protein sequence ID" value="QNP47068.1"/>
    <property type="molecule type" value="Genomic_DNA"/>
</dbReference>
<accession>A0ABX6TCS3</accession>
<reference evidence="2 3" key="1">
    <citation type="submission" date="2020-08" db="EMBL/GenBank/DDBJ databases">
        <title>Genome sequence of Sphingomonas sediminicola KACC 15039T.</title>
        <authorList>
            <person name="Hyun D.-W."/>
            <person name="Bae J.-W."/>
        </authorList>
    </citation>
    <scope>NUCLEOTIDE SEQUENCE [LARGE SCALE GENOMIC DNA]</scope>
    <source>
        <strain evidence="2 3">KACC 15039</strain>
    </source>
</reference>
<evidence type="ECO:0008006" key="4">
    <source>
        <dbReference type="Google" id="ProtNLM"/>
    </source>
</evidence>
<dbReference type="RefSeq" id="WP_187710020.1">
    <property type="nucleotide sequence ID" value="NZ_CP060782.1"/>
</dbReference>
<feature type="compositionally biased region" description="Basic and acidic residues" evidence="1">
    <location>
        <begin position="52"/>
        <end position="61"/>
    </location>
</feature>
<protein>
    <recommendedName>
        <fullName evidence="4">DUF1674 domain-containing protein</fullName>
    </recommendedName>
</protein>
<evidence type="ECO:0000313" key="2">
    <source>
        <dbReference type="EMBL" id="QNP47068.1"/>
    </source>
</evidence>
<evidence type="ECO:0000256" key="1">
    <source>
        <dbReference type="SAM" id="MobiDB-lite"/>
    </source>
</evidence>
<dbReference type="Proteomes" id="UP000516105">
    <property type="component" value="Chromosome"/>
</dbReference>
<evidence type="ECO:0000313" key="3">
    <source>
        <dbReference type="Proteomes" id="UP000516105"/>
    </source>
</evidence>
<sequence length="61" mass="6905">MAHRRPKSPGSFQDELEGVIERVAPTGSKLPAKHDKPKERGVSDPAGLNDRLFWRRPEERA</sequence>
<feature type="compositionally biased region" description="Basic and acidic residues" evidence="1">
    <location>
        <begin position="32"/>
        <end position="42"/>
    </location>
</feature>
<keyword evidence="3" id="KW-1185">Reference proteome</keyword>
<proteinExistence type="predicted"/>
<organism evidence="2 3">
    <name type="scientific">Sphingomonas sediminicola</name>
    <dbReference type="NCBI Taxonomy" id="386874"/>
    <lineage>
        <taxon>Bacteria</taxon>
        <taxon>Pseudomonadati</taxon>
        <taxon>Pseudomonadota</taxon>
        <taxon>Alphaproteobacteria</taxon>
        <taxon>Sphingomonadales</taxon>
        <taxon>Sphingomonadaceae</taxon>
        <taxon>Sphingomonas</taxon>
    </lineage>
</organism>
<feature type="region of interest" description="Disordered" evidence="1">
    <location>
        <begin position="23"/>
        <end position="61"/>
    </location>
</feature>